<protein>
    <submittedName>
        <fullName evidence="1">Uncharacterized protein</fullName>
    </submittedName>
</protein>
<evidence type="ECO:0000313" key="2">
    <source>
        <dbReference type="Proteomes" id="UP000265520"/>
    </source>
</evidence>
<comment type="caution">
    <text evidence="1">The sequence shown here is derived from an EMBL/GenBank/DDBJ whole genome shotgun (WGS) entry which is preliminary data.</text>
</comment>
<name>A0A392V433_9FABA</name>
<feature type="non-terminal residue" evidence="1">
    <location>
        <position position="1"/>
    </location>
</feature>
<reference evidence="1 2" key="1">
    <citation type="journal article" date="2018" name="Front. Plant Sci.">
        <title>Red Clover (Trifolium pratense) and Zigzag Clover (T. medium) - A Picture of Genomic Similarities and Differences.</title>
        <authorList>
            <person name="Dluhosova J."/>
            <person name="Istvanek J."/>
            <person name="Nedelnik J."/>
            <person name="Repkova J."/>
        </authorList>
    </citation>
    <scope>NUCLEOTIDE SEQUENCE [LARGE SCALE GENOMIC DNA]</scope>
    <source>
        <strain evidence="2">cv. 10/8</strain>
        <tissue evidence="1">Leaf</tissue>
    </source>
</reference>
<dbReference type="EMBL" id="LXQA011025608">
    <property type="protein sequence ID" value="MCI81705.1"/>
    <property type="molecule type" value="Genomic_DNA"/>
</dbReference>
<evidence type="ECO:0000313" key="1">
    <source>
        <dbReference type="EMBL" id="MCI81705.1"/>
    </source>
</evidence>
<accession>A0A392V433</accession>
<dbReference type="AlphaFoldDB" id="A0A392V433"/>
<sequence length="24" mass="2923">RIRMVENISYVCCSCEARLGWFRM</sequence>
<organism evidence="1 2">
    <name type="scientific">Trifolium medium</name>
    <dbReference type="NCBI Taxonomy" id="97028"/>
    <lineage>
        <taxon>Eukaryota</taxon>
        <taxon>Viridiplantae</taxon>
        <taxon>Streptophyta</taxon>
        <taxon>Embryophyta</taxon>
        <taxon>Tracheophyta</taxon>
        <taxon>Spermatophyta</taxon>
        <taxon>Magnoliopsida</taxon>
        <taxon>eudicotyledons</taxon>
        <taxon>Gunneridae</taxon>
        <taxon>Pentapetalae</taxon>
        <taxon>rosids</taxon>
        <taxon>fabids</taxon>
        <taxon>Fabales</taxon>
        <taxon>Fabaceae</taxon>
        <taxon>Papilionoideae</taxon>
        <taxon>50 kb inversion clade</taxon>
        <taxon>NPAAA clade</taxon>
        <taxon>Hologalegina</taxon>
        <taxon>IRL clade</taxon>
        <taxon>Trifolieae</taxon>
        <taxon>Trifolium</taxon>
    </lineage>
</organism>
<keyword evidence="2" id="KW-1185">Reference proteome</keyword>
<proteinExistence type="predicted"/>
<dbReference type="Proteomes" id="UP000265520">
    <property type="component" value="Unassembled WGS sequence"/>
</dbReference>